<dbReference type="PROSITE" id="PS51371">
    <property type="entry name" value="CBS"/>
    <property type="match status" value="2"/>
</dbReference>
<keyword evidence="1 2" id="KW-0129">CBS domain</keyword>
<protein>
    <submittedName>
        <fullName evidence="4">CBS domain-containing protein</fullName>
    </submittedName>
</protein>
<dbReference type="OrthoDB" id="9790355at2"/>
<evidence type="ECO:0000259" key="3">
    <source>
        <dbReference type="PROSITE" id="PS51371"/>
    </source>
</evidence>
<gene>
    <name evidence="4" type="ORF">D8M06_07295</name>
</gene>
<organism evidence="4 5">
    <name type="scientific">Oceanobacillus halophilus</name>
    <dbReference type="NCBI Taxonomy" id="930130"/>
    <lineage>
        <taxon>Bacteria</taxon>
        <taxon>Bacillati</taxon>
        <taxon>Bacillota</taxon>
        <taxon>Bacilli</taxon>
        <taxon>Bacillales</taxon>
        <taxon>Bacillaceae</taxon>
        <taxon>Oceanobacillus</taxon>
    </lineage>
</organism>
<accession>A0A495A5B4</accession>
<dbReference type="SUPFAM" id="SSF54631">
    <property type="entry name" value="CBS-domain pair"/>
    <property type="match status" value="1"/>
</dbReference>
<dbReference type="InterPro" id="IPR000644">
    <property type="entry name" value="CBS_dom"/>
</dbReference>
<dbReference type="Pfam" id="PF00571">
    <property type="entry name" value="CBS"/>
    <property type="match status" value="2"/>
</dbReference>
<reference evidence="4 5" key="1">
    <citation type="journal article" date="2016" name="Int. J. Syst. Evol. Microbiol.">
        <title>Oceanobacillus halophilus sp. nov., a novel moderately halophilic bacterium from a hypersaline lake.</title>
        <authorList>
            <person name="Amoozegar M.A."/>
            <person name="Bagheri M."/>
            <person name="Makhdoumi A."/>
            <person name="Nikou M.M."/>
            <person name="Fazeli S.A.S."/>
            <person name="Schumann P."/>
            <person name="Sproer C."/>
            <person name="Sanchez-Porro C."/>
            <person name="Ventosa A."/>
        </authorList>
    </citation>
    <scope>NUCLEOTIDE SEQUENCE [LARGE SCALE GENOMIC DNA]</scope>
    <source>
        <strain evidence="4 5">DSM 23996</strain>
    </source>
</reference>
<comment type="caution">
    <text evidence="4">The sequence shown here is derived from an EMBL/GenBank/DDBJ whole genome shotgun (WGS) entry which is preliminary data.</text>
</comment>
<dbReference type="AlphaFoldDB" id="A0A495A5B4"/>
<evidence type="ECO:0000256" key="1">
    <source>
        <dbReference type="ARBA" id="ARBA00023122"/>
    </source>
</evidence>
<proteinExistence type="predicted"/>
<evidence type="ECO:0000313" key="5">
    <source>
        <dbReference type="Proteomes" id="UP000269301"/>
    </source>
</evidence>
<name>A0A495A5B4_9BACI</name>
<dbReference type="Proteomes" id="UP000269301">
    <property type="component" value="Unassembled WGS sequence"/>
</dbReference>
<evidence type="ECO:0000256" key="2">
    <source>
        <dbReference type="PROSITE-ProRule" id="PRU00703"/>
    </source>
</evidence>
<dbReference type="SMART" id="SM00116">
    <property type="entry name" value="CBS"/>
    <property type="match status" value="2"/>
</dbReference>
<dbReference type="InterPro" id="IPR051257">
    <property type="entry name" value="Diverse_CBS-Domain"/>
</dbReference>
<dbReference type="PANTHER" id="PTHR43080">
    <property type="entry name" value="CBS DOMAIN-CONTAINING PROTEIN CBSX3, MITOCHONDRIAL"/>
    <property type="match status" value="1"/>
</dbReference>
<dbReference type="EMBL" id="RBZP01000003">
    <property type="protein sequence ID" value="RKQ34713.1"/>
    <property type="molecule type" value="Genomic_DNA"/>
</dbReference>
<evidence type="ECO:0000313" key="4">
    <source>
        <dbReference type="EMBL" id="RKQ34713.1"/>
    </source>
</evidence>
<dbReference type="InterPro" id="IPR046342">
    <property type="entry name" value="CBS_dom_sf"/>
</dbReference>
<dbReference type="Gene3D" id="3.10.580.10">
    <property type="entry name" value="CBS-domain"/>
    <property type="match status" value="1"/>
</dbReference>
<sequence>MKVKDFMIKDVYTLNESDTIKTLLETLSKNKIGGLPIENENSQLVGIVSDGDVLRYLNPKTYSSYLMFYKEDIEEIIPNKSKLELKTIMKKHVIALKEDDSLETALKILSQHHFKKLPVVNKANQIVGIISRGDVIRKITDKLLHAID</sequence>
<dbReference type="RefSeq" id="WP_121203746.1">
    <property type="nucleotide sequence ID" value="NZ_RBZP01000003.1"/>
</dbReference>
<dbReference type="PANTHER" id="PTHR43080:SF2">
    <property type="entry name" value="CBS DOMAIN-CONTAINING PROTEIN"/>
    <property type="match status" value="1"/>
</dbReference>
<feature type="domain" description="CBS" evidence="3">
    <location>
        <begin position="89"/>
        <end position="147"/>
    </location>
</feature>
<feature type="domain" description="CBS" evidence="3">
    <location>
        <begin position="7"/>
        <end position="64"/>
    </location>
</feature>
<keyword evidence="5" id="KW-1185">Reference proteome</keyword>